<comment type="similarity">
    <text evidence="2 5">Belongs to the RxLR effector family.</text>
</comment>
<dbReference type="AlphaFoldDB" id="A0A8S9U7B0"/>
<dbReference type="EMBL" id="JAACNO010002170">
    <property type="protein sequence ID" value="KAF4135297.1"/>
    <property type="molecule type" value="Genomic_DNA"/>
</dbReference>
<accession>A0A8S9U7B0</accession>
<feature type="signal peptide" evidence="5">
    <location>
        <begin position="1"/>
        <end position="23"/>
    </location>
</feature>
<sequence>MRVSSYLLVVAASFLASCDGVSATSRTKLSAASPADVEPSVDVGPAKSVRFLRGKLEQPAHAQDTPEEERSIPSFKLIDDVLQKYKVDMSAVKRLQATQSGNVNKLVLDVNGKLKTFTDVDIKYLRQKLKNPDIKGHLQAWKKAEANPVVLSERLRKAGFAKDSTVMEALGIYKAQMLRKNKLLTLKNP</sequence>
<protein>
    <recommendedName>
        <fullName evidence="5">RxLR effector protein</fullName>
    </recommendedName>
</protein>
<evidence type="ECO:0000313" key="6">
    <source>
        <dbReference type="EMBL" id="KAF4135297.1"/>
    </source>
</evidence>
<comment type="subcellular location">
    <subcellularLocation>
        <location evidence="1 5">Secreted</location>
    </subcellularLocation>
</comment>
<name>A0A8S9U7B0_PHYIN</name>
<gene>
    <name evidence="6" type="ORF">GN958_ATG15485</name>
</gene>
<dbReference type="Proteomes" id="UP000704712">
    <property type="component" value="Unassembled WGS sequence"/>
</dbReference>
<evidence type="ECO:0000256" key="3">
    <source>
        <dbReference type="ARBA" id="ARBA00022525"/>
    </source>
</evidence>
<evidence type="ECO:0000256" key="5">
    <source>
        <dbReference type="RuleBase" id="RU367124"/>
    </source>
</evidence>
<evidence type="ECO:0000313" key="7">
    <source>
        <dbReference type="Proteomes" id="UP000704712"/>
    </source>
</evidence>
<comment type="caution">
    <text evidence="6">The sequence shown here is derived from an EMBL/GenBank/DDBJ whole genome shotgun (WGS) entry which is preliminary data.</text>
</comment>
<comment type="function">
    <text evidence="5">Effector that suppresses plant defense responses during pathogen infection.</text>
</comment>
<reference evidence="6" key="1">
    <citation type="submission" date="2020-03" db="EMBL/GenBank/DDBJ databases">
        <title>Hybrid Assembly of Korean Phytophthora infestans isolates.</title>
        <authorList>
            <person name="Prokchorchik M."/>
            <person name="Lee Y."/>
            <person name="Seo J."/>
            <person name="Cho J.-H."/>
            <person name="Park Y.-E."/>
            <person name="Jang D.-C."/>
            <person name="Im J.-S."/>
            <person name="Choi J.-G."/>
            <person name="Park H.-J."/>
            <person name="Lee G.-B."/>
            <person name="Lee Y.-G."/>
            <person name="Hong S.-Y."/>
            <person name="Cho K."/>
            <person name="Sohn K.H."/>
        </authorList>
    </citation>
    <scope>NUCLEOTIDE SEQUENCE</scope>
    <source>
        <strain evidence="6">KR_2_A2</strain>
    </source>
</reference>
<proteinExistence type="inferred from homology"/>
<dbReference type="GO" id="GO:0005576">
    <property type="term" value="C:extracellular region"/>
    <property type="evidence" value="ECO:0007669"/>
    <property type="project" value="UniProtKB-SubCell"/>
</dbReference>
<evidence type="ECO:0000256" key="2">
    <source>
        <dbReference type="ARBA" id="ARBA00010400"/>
    </source>
</evidence>
<dbReference type="Pfam" id="PF16810">
    <property type="entry name" value="RXLR"/>
    <property type="match status" value="1"/>
</dbReference>
<keyword evidence="3 5" id="KW-0964">Secreted</keyword>
<evidence type="ECO:0000256" key="4">
    <source>
        <dbReference type="ARBA" id="ARBA00022729"/>
    </source>
</evidence>
<dbReference type="InterPro" id="IPR031825">
    <property type="entry name" value="RXLR"/>
</dbReference>
<feature type="chain" id="PRO_5035959791" description="RxLR effector protein" evidence="5">
    <location>
        <begin position="24"/>
        <end position="189"/>
    </location>
</feature>
<organism evidence="6 7">
    <name type="scientific">Phytophthora infestans</name>
    <name type="common">Potato late blight agent</name>
    <name type="synonym">Botrytis infestans</name>
    <dbReference type="NCBI Taxonomy" id="4787"/>
    <lineage>
        <taxon>Eukaryota</taxon>
        <taxon>Sar</taxon>
        <taxon>Stramenopiles</taxon>
        <taxon>Oomycota</taxon>
        <taxon>Peronosporomycetes</taxon>
        <taxon>Peronosporales</taxon>
        <taxon>Peronosporaceae</taxon>
        <taxon>Phytophthora</taxon>
    </lineage>
</organism>
<evidence type="ECO:0000256" key="1">
    <source>
        <dbReference type="ARBA" id="ARBA00004613"/>
    </source>
</evidence>
<comment type="domain">
    <text evidence="5">The RxLR-dEER motif acts to carry the protein into the host cell cytoplasm through binding to cell surface phosphatidylinositol-3-phosphate.</text>
</comment>
<keyword evidence="4 5" id="KW-0732">Signal</keyword>
<dbReference type="PROSITE" id="PS51257">
    <property type="entry name" value="PROKAR_LIPOPROTEIN"/>
    <property type="match status" value="1"/>
</dbReference>